<dbReference type="Proteomes" id="UP001607302">
    <property type="component" value="Unassembled WGS sequence"/>
</dbReference>
<keyword evidence="1" id="KW-1133">Transmembrane helix</keyword>
<name>A0ABD2C7E8_VESSQ</name>
<dbReference type="EMBL" id="JAUDFV010000020">
    <property type="protein sequence ID" value="KAL2740976.1"/>
    <property type="molecule type" value="Genomic_DNA"/>
</dbReference>
<keyword evidence="1" id="KW-0472">Membrane</keyword>
<sequence length="87" mass="10326">MSGTWPYLKPSQRFTRVFIMSITLITSCSTQILHYLVQIRNDWSNIRQTKQFDVLLDYAFLYKKCIFMFICKQLSENFAELDNGIDS</sequence>
<evidence type="ECO:0000313" key="3">
    <source>
        <dbReference type="Proteomes" id="UP001607302"/>
    </source>
</evidence>
<evidence type="ECO:0000256" key="1">
    <source>
        <dbReference type="SAM" id="Phobius"/>
    </source>
</evidence>
<organism evidence="2 3">
    <name type="scientific">Vespula squamosa</name>
    <name type="common">Southern yellow jacket</name>
    <name type="synonym">Wasp</name>
    <dbReference type="NCBI Taxonomy" id="30214"/>
    <lineage>
        <taxon>Eukaryota</taxon>
        <taxon>Metazoa</taxon>
        <taxon>Ecdysozoa</taxon>
        <taxon>Arthropoda</taxon>
        <taxon>Hexapoda</taxon>
        <taxon>Insecta</taxon>
        <taxon>Pterygota</taxon>
        <taxon>Neoptera</taxon>
        <taxon>Endopterygota</taxon>
        <taxon>Hymenoptera</taxon>
        <taxon>Apocrita</taxon>
        <taxon>Aculeata</taxon>
        <taxon>Vespoidea</taxon>
        <taxon>Vespidae</taxon>
        <taxon>Vespinae</taxon>
        <taxon>Vespula</taxon>
    </lineage>
</organism>
<keyword evidence="3" id="KW-1185">Reference proteome</keyword>
<accession>A0ABD2C7E8</accession>
<reference evidence="2 3" key="1">
    <citation type="journal article" date="2024" name="Ann. Entomol. Soc. Am.">
        <title>Genomic analyses of the southern and eastern yellowjacket wasps (Hymenoptera: Vespidae) reveal evolutionary signatures of social life.</title>
        <authorList>
            <person name="Catto M.A."/>
            <person name="Caine P.B."/>
            <person name="Orr S.E."/>
            <person name="Hunt B.G."/>
            <person name="Goodisman M.A.D."/>
        </authorList>
    </citation>
    <scope>NUCLEOTIDE SEQUENCE [LARGE SCALE GENOMIC DNA]</scope>
    <source>
        <strain evidence="2">233</strain>
        <tissue evidence="2">Head and thorax</tissue>
    </source>
</reference>
<evidence type="ECO:0000313" key="2">
    <source>
        <dbReference type="EMBL" id="KAL2740976.1"/>
    </source>
</evidence>
<comment type="caution">
    <text evidence="2">The sequence shown here is derived from an EMBL/GenBank/DDBJ whole genome shotgun (WGS) entry which is preliminary data.</text>
</comment>
<dbReference type="AlphaFoldDB" id="A0ABD2C7E8"/>
<feature type="transmembrane region" description="Helical" evidence="1">
    <location>
        <begin position="17"/>
        <end position="37"/>
    </location>
</feature>
<protein>
    <submittedName>
        <fullName evidence="2">Uncharacterized protein</fullName>
    </submittedName>
</protein>
<proteinExistence type="predicted"/>
<keyword evidence="1" id="KW-0812">Transmembrane</keyword>
<gene>
    <name evidence="2" type="ORF">V1478_001117</name>
</gene>